<evidence type="ECO:0000313" key="2">
    <source>
        <dbReference type="Proteomes" id="UP000297839"/>
    </source>
</evidence>
<reference evidence="1 2" key="1">
    <citation type="submission" date="2019-03" db="EMBL/GenBank/DDBJ databases">
        <title>Ramlibacter sp. 18x22-1, whole genome shotgun sequence.</title>
        <authorList>
            <person name="Zhang X."/>
            <person name="Feng G."/>
            <person name="Zhu H."/>
        </authorList>
    </citation>
    <scope>NUCLEOTIDE SEQUENCE [LARGE SCALE GENOMIC DNA]</scope>
    <source>
        <strain evidence="1 2">18x22-1</strain>
    </source>
</reference>
<organism evidence="1 2">
    <name type="scientific">Ramlibacter humi</name>
    <dbReference type="NCBI Taxonomy" id="2530451"/>
    <lineage>
        <taxon>Bacteria</taxon>
        <taxon>Pseudomonadati</taxon>
        <taxon>Pseudomonadota</taxon>
        <taxon>Betaproteobacteria</taxon>
        <taxon>Burkholderiales</taxon>
        <taxon>Comamonadaceae</taxon>
        <taxon>Ramlibacter</taxon>
    </lineage>
</organism>
<proteinExistence type="predicted"/>
<dbReference type="AlphaFoldDB" id="A0A4Z0BL98"/>
<accession>A0A4Z0BL98</accession>
<sequence length="131" mass="14223">MNYGVSAFAGATRAFIRRASMPAVPRLQAGAPPYAADYQALARGLRVILSRVPRLALQLDFPASAHAYSYLRRQLAIPAYPVGLRAGLLMELMHEIASVGDPLTQAAARRCFERARSIAAASDLDRDRLPS</sequence>
<comment type="caution">
    <text evidence="1">The sequence shown here is derived from an EMBL/GenBank/DDBJ whole genome shotgun (WGS) entry which is preliminary data.</text>
</comment>
<dbReference type="EMBL" id="SMLK01000004">
    <property type="protein sequence ID" value="TFZ00103.1"/>
    <property type="molecule type" value="Genomic_DNA"/>
</dbReference>
<protein>
    <submittedName>
        <fullName evidence="1">Uncharacterized protein</fullName>
    </submittedName>
</protein>
<evidence type="ECO:0000313" key="1">
    <source>
        <dbReference type="EMBL" id="TFZ00103.1"/>
    </source>
</evidence>
<dbReference type="RefSeq" id="WP_135250290.1">
    <property type="nucleotide sequence ID" value="NZ_SMLK01000004.1"/>
</dbReference>
<name>A0A4Z0BL98_9BURK</name>
<gene>
    <name evidence="1" type="ORF">EZ216_13420</name>
</gene>
<dbReference type="Proteomes" id="UP000297839">
    <property type="component" value="Unassembled WGS sequence"/>
</dbReference>
<keyword evidence="2" id="KW-1185">Reference proteome</keyword>